<reference evidence="1" key="1">
    <citation type="submission" date="2018-10" db="EMBL/GenBank/DDBJ databases">
        <authorList>
            <person name="Gruber-Vodicka H."/>
            <person name="Jaeckle O."/>
        </authorList>
    </citation>
    <scope>NUCLEOTIDE SEQUENCE</scope>
</reference>
<name>A0A484H5U0_9ZZZZ</name>
<organism evidence="1">
    <name type="scientific">invertebrate metagenome</name>
    <dbReference type="NCBI Taxonomy" id="1711999"/>
    <lineage>
        <taxon>unclassified sequences</taxon>
        <taxon>metagenomes</taxon>
        <taxon>organismal metagenomes</taxon>
    </lineage>
</organism>
<proteinExistence type="predicted"/>
<gene>
    <name evidence="1" type="ORF">RIEGSTA812A_PEG_900</name>
</gene>
<dbReference type="AlphaFoldDB" id="A0A484H5U0"/>
<evidence type="ECO:0000313" key="1">
    <source>
        <dbReference type="EMBL" id="VBB69427.1"/>
    </source>
</evidence>
<sequence length="37" mass="4367">MLFAFSPAHILQYMLFIYNKLIINLSTRISPFFTEDA</sequence>
<accession>A0A484H5U0</accession>
<protein>
    <submittedName>
        <fullName evidence="1">Uncharacterized protein</fullName>
    </submittedName>
</protein>
<dbReference type="EMBL" id="LR026963">
    <property type="protein sequence ID" value="VBB69427.1"/>
    <property type="molecule type" value="Genomic_DNA"/>
</dbReference>